<dbReference type="OrthoDB" id="6159628at2759"/>
<evidence type="ECO:0000313" key="3">
    <source>
        <dbReference type="Proteomes" id="UP000683360"/>
    </source>
</evidence>
<proteinExistence type="predicted"/>
<name>A0A8S3S3I5_MYTED</name>
<gene>
    <name evidence="2" type="ORF">MEDL_29513</name>
</gene>
<accession>A0A8S3S3I5</accession>
<comment type="caution">
    <text evidence="2">The sequence shown here is derived from an EMBL/GenBank/DDBJ whole genome shotgun (WGS) entry which is preliminary data.</text>
</comment>
<keyword evidence="3" id="KW-1185">Reference proteome</keyword>
<evidence type="ECO:0000313" key="2">
    <source>
        <dbReference type="EMBL" id="CAG2215765.1"/>
    </source>
</evidence>
<dbReference type="AlphaFoldDB" id="A0A8S3S3I5"/>
<sequence length="243" mass="28209">MIGGGVSEEYISRKELEPPQFEESFQSEQTYLPDEKEIMPSCDDCGVVFESVPDLARHMNKWCPENNDLKRKREIEDEDIPSKKPRVNEIDIEGGEDMAFIKLAELAREANADIWEEKVDKYMDGDMNEDHARSKANRKLKAEDMDQLISRYSSLIEYLLQLQNGKLHVIINKFMSYRNKARSNKVARYGEEEGSQKYKDDVDMDNFGYDDEDATEATFVNQTYDTKTNTKNGIKDRNKSINM</sequence>
<dbReference type="Proteomes" id="UP000683360">
    <property type="component" value="Unassembled WGS sequence"/>
</dbReference>
<organism evidence="2 3">
    <name type="scientific">Mytilus edulis</name>
    <name type="common">Blue mussel</name>
    <dbReference type="NCBI Taxonomy" id="6550"/>
    <lineage>
        <taxon>Eukaryota</taxon>
        <taxon>Metazoa</taxon>
        <taxon>Spiralia</taxon>
        <taxon>Lophotrochozoa</taxon>
        <taxon>Mollusca</taxon>
        <taxon>Bivalvia</taxon>
        <taxon>Autobranchia</taxon>
        <taxon>Pteriomorphia</taxon>
        <taxon>Mytilida</taxon>
        <taxon>Mytiloidea</taxon>
        <taxon>Mytilidae</taxon>
        <taxon>Mytilinae</taxon>
        <taxon>Mytilus</taxon>
    </lineage>
</organism>
<evidence type="ECO:0000256" key="1">
    <source>
        <dbReference type="SAM" id="MobiDB-lite"/>
    </source>
</evidence>
<reference evidence="2" key="1">
    <citation type="submission" date="2021-03" db="EMBL/GenBank/DDBJ databases">
        <authorList>
            <person name="Bekaert M."/>
        </authorList>
    </citation>
    <scope>NUCLEOTIDE SEQUENCE</scope>
</reference>
<protein>
    <submittedName>
        <fullName evidence="2">Uncharacterized protein</fullName>
    </submittedName>
</protein>
<dbReference type="EMBL" id="CAJPWZ010001454">
    <property type="protein sequence ID" value="CAG2215765.1"/>
    <property type="molecule type" value="Genomic_DNA"/>
</dbReference>
<feature type="region of interest" description="Disordered" evidence="1">
    <location>
        <begin position="1"/>
        <end position="24"/>
    </location>
</feature>